<feature type="compositionally biased region" description="Low complexity" evidence="1">
    <location>
        <begin position="30"/>
        <end position="43"/>
    </location>
</feature>
<evidence type="ECO:0000256" key="1">
    <source>
        <dbReference type="SAM" id="MobiDB-lite"/>
    </source>
</evidence>
<comment type="caution">
    <text evidence="3">The sequence shown here is derived from an EMBL/GenBank/DDBJ whole genome shotgun (WGS) entry which is preliminary data.</text>
</comment>
<accession>A0ABS4CNQ3</accession>
<protein>
    <recommendedName>
        <fullName evidence="5">DUF4382 domain-containing protein</fullName>
    </recommendedName>
</protein>
<gene>
    <name evidence="3" type="ORF">I6N96_18105</name>
</gene>
<organism evidence="3 4">
    <name type="scientific">Enterococcus larvae</name>
    <dbReference type="NCBI Taxonomy" id="2794352"/>
    <lineage>
        <taxon>Bacteria</taxon>
        <taxon>Bacillati</taxon>
        <taxon>Bacillota</taxon>
        <taxon>Bacilli</taxon>
        <taxon>Lactobacillales</taxon>
        <taxon>Enterococcaceae</taxon>
        <taxon>Enterococcus</taxon>
    </lineage>
</organism>
<feature type="compositionally biased region" description="Low complexity" evidence="1">
    <location>
        <begin position="183"/>
        <end position="208"/>
    </location>
</feature>
<feature type="chain" id="PRO_5046307123" description="DUF4382 domain-containing protein" evidence="2">
    <location>
        <begin position="20"/>
        <end position="361"/>
    </location>
</feature>
<feature type="region of interest" description="Disordered" evidence="1">
    <location>
        <begin position="24"/>
        <end position="54"/>
    </location>
</feature>
<name>A0ABS4CNQ3_9ENTE</name>
<keyword evidence="4" id="KW-1185">Reference proteome</keyword>
<feature type="signal peptide" evidence="2">
    <location>
        <begin position="1"/>
        <end position="19"/>
    </location>
</feature>
<dbReference type="RefSeq" id="WP_209558975.1">
    <property type="nucleotide sequence ID" value="NZ_JAEDXU010000013.1"/>
</dbReference>
<evidence type="ECO:0008006" key="5">
    <source>
        <dbReference type="Google" id="ProtNLM"/>
    </source>
</evidence>
<dbReference type="EMBL" id="JAEDXU010000013">
    <property type="protein sequence ID" value="MBP1048211.1"/>
    <property type="molecule type" value="Genomic_DNA"/>
</dbReference>
<evidence type="ECO:0000313" key="4">
    <source>
        <dbReference type="Proteomes" id="UP000673375"/>
    </source>
</evidence>
<sequence length="361" mass="39129">MKKGLSVLSLLLIFTLAAAGCGNGEDSGKTAKSTAESTSTESTSSEEESEPTREADYKVVYRIDKDTKKKTVIASGYDLKIETVGDTLVNVKNSEGAYYAQQNITEKEEVDIEKLGKGDLELIVRINDSIIATGENLLIMTTSDTLVNVKDEDGSYLAQKSIERGDVVSIHIDGEDSSDSDTESSSSSSSKSDTKTSSSSSKSSSASKDTLHLYDGDYVGGDSYLPAGRYDLEFTGSGYNDIHDDEDLWENNNGGGEKIHGITIVKGTSYSISGEITLKKSQPPQNVDGTYSLYAGEYIGGEDLPAGTYDLEFTGKKYNDIHDDEDLWENNNGGDERYHGIIIQEGVTYYIDGELNLTLLQ</sequence>
<keyword evidence="2" id="KW-0732">Signal</keyword>
<reference evidence="3 4" key="1">
    <citation type="submission" date="2020-12" db="EMBL/GenBank/DDBJ databases">
        <title>Vagococcus allomyrinae sp. nov. and Enterococcus lavae sp. nov., isolated from the larvae of Allomyrina dichotoma.</title>
        <authorList>
            <person name="Lee S.D."/>
        </authorList>
    </citation>
    <scope>NUCLEOTIDE SEQUENCE [LARGE SCALE GENOMIC DNA]</scope>
    <source>
        <strain evidence="3 4">BWM-S5</strain>
    </source>
</reference>
<dbReference type="Proteomes" id="UP000673375">
    <property type="component" value="Unassembled WGS sequence"/>
</dbReference>
<dbReference type="PROSITE" id="PS51257">
    <property type="entry name" value="PROKAR_LIPOPROTEIN"/>
    <property type="match status" value="1"/>
</dbReference>
<evidence type="ECO:0000313" key="3">
    <source>
        <dbReference type="EMBL" id="MBP1048211.1"/>
    </source>
</evidence>
<feature type="region of interest" description="Disordered" evidence="1">
    <location>
        <begin position="168"/>
        <end position="208"/>
    </location>
</feature>
<evidence type="ECO:0000256" key="2">
    <source>
        <dbReference type="SAM" id="SignalP"/>
    </source>
</evidence>
<proteinExistence type="predicted"/>